<organism evidence="4 5">
    <name type="scientific">Claviceps aff. purpurea</name>
    <dbReference type="NCBI Taxonomy" id="1967640"/>
    <lineage>
        <taxon>Eukaryota</taxon>
        <taxon>Fungi</taxon>
        <taxon>Dikarya</taxon>
        <taxon>Ascomycota</taxon>
        <taxon>Pezizomycotina</taxon>
        <taxon>Sordariomycetes</taxon>
        <taxon>Hypocreomycetidae</taxon>
        <taxon>Hypocreales</taxon>
        <taxon>Clavicipitaceae</taxon>
        <taxon>Claviceps</taxon>
    </lineage>
</organism>
<evidence type="ECO:0000313" key="5">
    <source>
        <dbReference type="Proteomes" id="UP000707071"/>
    </source>
</evidence>
<feature type="region of interest" description="Disordered" evidence="2">
    <location>
        <begin position="53"/>
        <end position="72"/>
    </location>
</feature>
<keyword evidence="1" id="KW-0862">Zinc</keyword>
<dbReference type="GO" id="GO:0008270">
    <property type="term" value="F:zinc ion binding"/>
    <property type="evidence" value="ECO:0007669"/>
    <property type="project" value="UniProtKB-KW"/>
</dbReference>
<reference evidence="4 5" key="1">
    <citation type="journal article" date="2020" name="bioRxiv">
        <title>Whole genome comparisons of ergot fungi reveals the divergence and evolution of species within the genus Claviceps are the result of varying mechanisms driving genome evolution and host range expansion.</title>
        <authorList>
            <person name="Wyka S.A."/>
            <person name="Mondo S.J."/>
            <person name="Liu M."/>
            <person name="Dettman J."/>
            <person name="Nalam V."/>
            <person name="Broders K.D."/>
        </authorList>
    </citation>
    <scope>NUCLEOTIDE SEQUENCE [LARGE SCALE GENOMIC DNA]</scope>
    <source>
        <strain evidence="4 5">Clav52</strain>
    </source>
</reference>
<dbReference type="InterPro" id="IPR036875">
    <property type="entry name" value="Znf_CCHC_sf"/>
</dbReference>
<dbReference type="Pfam" id="PF00098">
    <property type="entry name" value="zf-CCHC"/>
    <property type="match status" value="1"/>
</dbReference>
<evidence type="ECO:0000259" key="3">
    <source>
        <dbReference type="PROSITE" id="PS50158"/>
    </source>
</evidence>
<dbReference type="SUPFAM" id="SSF57756">
    <property type="entry name" value="Retrovirus zinc finger-like domains"/>
    <property type="match status" value="1"/>
</dbReference>
<feature type="region of interest" description="Disordered" evidence="2">
    <location>
        <begin position="355"/>
        <end position="384"/>
    </location>
</feature>
<dbReference type="EMBL" id="SRRH01001083">
    <property type="protein sequence ID" value="KAG6283196.1"/>
    <property type="molecule type" value="Genomic_DNA"/>
</dbReference>
<feature type="compositionally biased region" description="Low complexity" evidence="2">
    <location>
        <begin position="306"/>
        <end position="326"/>
    </location>
</feature>
<feature type="region of interest" description="Disordered" evidence="2">
    <location>
        <begin position="298"/>
        <end position="328"/>
    </location>
</feature>
<evidence type="ECO:0000256" key="1">
    <source>
        <dbReference type="PROSITE-ProRule" id="PRU00047"/>
    </source>
</evidence>
<evidence type="ECO:0000256" key="2">
    <source>
        <dbReference type="SAM" id="MobiDB-lite"/>
    </source>
</evidence>
<dbReference type="SMART" id="SM00343">
    <property type="entry name" value="ZnF_C2HC"/>
    <property type="match status" value="1"/>
</dbReference>
<protein>
    <recommendedName>
        <fullName evidence="3">CCHC-type domain-containing protein</fullName>
    </recommendedName>
</protein>
<name>A0A9P7Q9C2_9HYPO</name>
<feature type="domain" description="CCHC-type" evidence="3">
    <location>
        <begin position="342"/>
        <end position="357"/>
    </location>
</feature>
<dbReference type="PROSITE" id="PS50158">
    <property type="entry name" value="ZF_CCHC"/>
    <property type="match status" value="1"/>
</dbReference>
<dbReference type="AlphaFoldDB" id="A0A9P7Q9C2"/>
<keyword evidence="1" id="KW-0479">Metal-binding</keyword>
<gene>
    <name evidence="4" type="ORF">E4U09_000351</name>
</gene>
<sequence length="384" mass="43035">MRDSVAALDRNAVALIESHNALAKEGALWRENDRRQKDMIGKLQLELARAMKQPVRATESDDTPCSDCENTRSERRVAEDLQRMSMNQTATLQLENQALEEEIRTLRSQRTPTAATESGQHERRSAKLPDPAQLDDAVDPTYESWKGAISDKLSINEDWFTTEMARVAYVCSRTKGKALRHLDATRAADGSRTLRTVSQILNHLDLIFLDPNRGSKARDAYSLLRMTHTGFQEFRTNFYELIHRGGISENLKEEFYKKLPQEFQSQLFGDYRDKGVTLAQLADAAAEYEPISSWTRARAKTENGRAPGTTSAATAPKKAQPANPAPRQLPMDLQKLKELGACYRCKQRGHIARDCPQKPGVSVVTQSTEVSRVTEVGESGNEEA</sequence>
<proteinExistence type="predicted"/>
<feature type="region of interest" description="Disordered" evidence="2">
    <location>
        <begin position="106"/>
        <end position="134"/>
    </location>
</feature>
<dbReference type="InterPro" id="IPR001878">
    <property type="entry name" value="Znf_CCHC"/>
</dbReference>
<dbReference type="GO" id="GO:0003676">
    <property type="term" value="F:nucleic acid binding"/>
    <property type="evidence" value="ECO:0007669"/>
    <property type="project" value="InterPro"/>
</dbReference>
<feature type="compositionally biased region" description="Polar residues" evidence="2">
    <location>
        <begin position="106"/>
        <end position="118"/>
    </location>
</feature>
<comment type="caution">
    <text evidence="4">The sequence shown here is derived from an EMBL/GenBank/DDBJ whole genome shotgun (WGS) entry which is preliminary data.</text>
</comment>
<accession>A0A9P7Q9C2</accession>
<dbReference type="Proteomes" id="UP000707071">
    <property type="component" value="Unassembled WGS sequence"/>
</dbReference>
<dbReference type="Gene3D" id="4.10.60.10">
    <property type="entry name" value="Zinc finger, CCHC-type"/>
    <property type="match status" value="1"/>
</dbReference>
<keyword evidence="1" id="KW-0863">Zinc-finger</keyword>
<evidence type="ECO:0000313" key="4">
    <source>
        <dbReference type="EMBL" id="KAG6283196.1"/>
    </source>
</evidence>
<keyword evidence="5" id="KW-1185">Reference proteome</keyword>